<dbReference type="InterPro" id="IPR037069">
    <property type="entry name" value="AcylCoA_DH/ox_N_sf"/>
</dbReference>
<reference evidence="14" key="1">
    <citation type="journal article" date="2014" name="Int. J. Syst. Evol. Microbiol.">
        <title>Complete genome sequence of Corynebacterium casei LMG S-19264T (=DSM 44701T), isolated from a smear-ripened cheese.</title>
        <authorList>
            <consortium name="US DOE Joint Genome Institute (JGI-PGF)"/>
            <person name="Walter F."/>
            <person name="Albersmeier A."/>
            <person name="Kalinowski J."/>
            <person name="Ruckert C."/>
        </authorList>
    </citation>
    <scope>NUCLEOTIDE SEQUENCE</scope>
    <source>
        <strain evidence="14">KCTC 42590</strain>
    </source>
</reference>
<dbReference type="SUPFAM" id="SSF47203">
    <property type="entry name" value="Acyl-CoA dehydrogenase C-terminal domain-like"/>
    <property type="match status" value="1"/>
</dbReference>
<keyword evidence="15" id="KW-1185">Reference proteome</keyword>
<dbReference type="Pfam" id="PF02770">
    <property type="entry name" value="Acyl-CoA_dh_M"/>
    <property type="match status" value="1"/>
</dbReference>
<dbReference type="InterPro" id="IPR036250">
    <property type="entry name" value="AcylCo_DH-like_C"/>
</dbReference>
<dbReference type="Pfam" id="PF02771">
    <property type="entry name" value="Acyl-CoA_dh_N"/>
    <property type="match status" value="1"/>
</dbReference>
<evidence type="ECO:0000313" key="15">
    <source>
        <dbReference type="Proteomes" id="UP000630923"/>
    </source>
</evidence>
<protein>
    <recommendedName>
        <fullName evidence="8">Acyl-[acyl-carrier-protein] dehydrogenase MbtN</fullName>
    </recommendedName>
    <alternativeName>
        <fullName evidence="9">Mycobactin synthase protein N</fullName>
    </alternativeName>
</protein>
<keyword evidence="6 10" id="KW-0560">Oxidoreductase</keyword>
<dbReference type="PANTHER" id="PTHR48083">
    <property type="entry name" value="MEDIUM-CHAIN SPECIFIC ACYL-COA DEHYDROGENASE, MITOCHONDRIAL-RELATED"/>
    <property type="match status" value="1"/>
</dbReference>
<comment type="cofactor">
    <cofactor evidence="1 10">
        <name>FAD</name>
        <dbReference type="ChEBI" id="CHEBI:57692"/>
    </cofactor>
</comment>
<dbReference type="PANTHER" id="PTHR48083:SF20">
    <property type="entry name" value="LONG-CHAIN SPECIFIC ACYL-COA DEHYDROGENASE, MITOCHONDRIAL"/>
    <property type="match status" value="1"/>
</dbReference>
<comment type="pathway">
    <text evidence="2">Siderophore biosynthesis; mycobactin biosynthesis.</text>
</comment>
<evidence type="ECO:0000259" key="12">
    <source>
        <dbReference type="Pfam" id="PF02770"/>
    </source>
</evidence>
<comment type="caution">
    <text evidence="14">The sequence shown here is derived from an EMBL/GenBank/DDBJ whole genome shotgun (WGS) entry which is preliminary data.</text>
</comment>
<evidence type="ECO:0000256" key="8">
    <source>
        <dbReference type="ARBA" id="ARBA00040394"/>
    </source>
</evidence>
<dbReference type="GO" id="GO:0033539">
    <property type="term" value="P:fatty acid beta-oxidation using acyl-CoA dehydrogenase"/>
    <property type="evidence" value="ECO:0007669"/>
    <property type="project" value="TreeGrafter"/>
</dbReference>
<dbReference type="Gene3D" id="2.40.110.10">
    <property type="entry name" value="Butyryl-CoA Dehydrogenase, subunit A, domain 2"/>
    <property type="match status" value="1"/>
</dbReference>
<evidence type="ECO:0000256" key="5">
    <source>
        <dbReference type="ARBA" id="ARBA00022827"/>
    </source>
</evidence>
<dbReference type="Gene3D" id="1.10.540.10">
    <property type="entry name" value="Acyl-CoA dehydrogenase/oxidase, N-terminal domain"/>
    <property type="match status" value="1"/>
</dbReference>
<dbReference type="GO" id="GO:0005737">
    <property type="term" value="C:cytoplasm"/>
    <property type="evidence" value="ECO:0007669"/>
    <property type="project" value="TreeGrafter"/>
</dbReference>
<evidence type="ECO:0000256" key="3">
    <source>
        <dbReference type="ARBA" id="ARBA00009347"/>
    </source>
</evidence>
<organism evidence="14 15">
    <name type="scientific">Kordiimonas sediminis</name>
    <dbReference type="NCBI Taxonomy" id="1735581"/>
    <lineage>
        <taxon>Bacteria</taxon>
        <taxon>Pseudomonadati</taxon>
        <taxon>Pseudomonadota</taxon>
        <taxon>Alphaproteobacteria</taxon>
        <taxon>Kordiimonadales</taxon>
        <taxon>Kordiimonadaceae</taxon>
        <taxon>Kordiimonas</taxon>
    </lineage>
</organism>
<dbReference type="RefSeq" id="WP_191250360.1">
    <property type="nucleotide sequence ID" value="NZ_BNCI01000001.1"/>
</dbReference>
<comment type="function">
    <text evidence="7">Catalyzes the dehydrogenation at the alpha-beta position of ACP-bound acyl chains. This results in the introduction of a double bond in the lipidic chain, which is further transferred to the epsilon-amino group of lysine residue in the mycobactin core by MbtK.</text>
</comment>
<sequence length="379" mass="42019">MLQSRAIYDEDHSIFRDSVRKFYQTEATPFHDEWDKAGIVPREFWNKAGEAGILCPQLPEQYGGLGSDYRINCIINEEQAYNRAGGAALAVHSDIVAPYILHYGSDELKERVLPKMVTGEYVGAIAMTEPGTGSDLQGIKTTARKDGDHYVINGAKTFISNGQHCDIVIVVCKTTEEGGAKGSSLILVEADRDGFRRGRNLEKLGMHSSDTSELFFDDVRVPASNLIGAENAGFMYLMKELPQERLSIGFIAMAGSQRAFDITVDYVKERKAFGKPVAAFQNTRFKLAEMKTQLAVGWAFVDECLGRHIKGELDAVGGAMAKLWCSELQSKIVDECLQLHGGYGFMSEYEISHHYADSRVQRIYGGTSEIMKELIGRSI</sequence>
<dbReference type="InterPro" id="IPR050741">
    <property type="entry name" value="Acyl-CoA_dehydrogenase"/>
</dbReference>
<dbReference type="FunFam" id="2.40.110.10:FF:000002">
    <property type="entry name" value="Acyl-CoA dehydrogenase fadE12"/>
    <property type="match status" value="1"/>
</dbReference>
<evidence type="ECO:0000313" key="14">
    <source>
        <dbReference type="EMBL" id="GHF16974.1"/>
    </source>
</evidence>
<dbReference type="InterPro" id="IPR046373">
    <property type="entry name" value="Acyl-CoA_Oxase/DH_mid-dom_sf"/>
</dbReference>
<dbReference type="GO" id="GO:0003995">
    <property type="term" value="F:acyl-CoA dehydrogenase activity"/>
    <property type="evidence" value="ECO:0007669"/>
    <property type="project" value="TreeGrafter"/>
</dbReference>
<dbReference type="InterPro" id="IPR009075">
    <property type="entry name" value="AcylCo_DH/oxidase_C"/>
</dbReference>
<dbReference type="Pfam" id="PF00441">
    <property type="entry name" value="Acyl-CoA_dh_1"/>
    <property type="match status" value="1"/>
</dbReference>
<feature type="domain" description="Acyl-CoA oxidase/dehydrogenase middle" evidence="12">
    <location>
        <begin position="124"/>
        <end position="219"/>
    </location>
</feature>
<reference evidence="14" key="2">
    <citation type="submission" date="2020-09" db="EMBL/GenBank/DDBJ databases">
        <authorList>
            <person name="Sun Q."/>
            <person name="Kim S."/>
        </authorList>
    </citation>
    <scope>NUCLEOTIDE SEQUENCE</scope>
    <source>
        <strain evidence="14">KCTC 42590</strain>
    </source>
</reference>
<evidence type="ECO:0000256" key="1">
    <source>
        <dbReference type="ARBA" id="ARBA00001974"/>
    </source>
</evidence>
<dbReference type="SUPFAM" id="SSF56645">
    <property type="entry name" value="Acyl-CoA dehydrogenase NM domain-like"/>
    <property type="match status" value="1"/>
</dbReference>
<dbReference type="InterPro" id="IPR009100">
    <property type="entry name" value="AcylCoA_DH/oxidase_NM_dom_sf"/>
</dbReference>
<name>A0A919AMI3_9PROT</name>
<keyword evidence="5 10" id="KW-0274">FAD</keyword>
<gene>
    <name evidence="14" type="ORF">GCM10017044_09160</name>
</gene>
<accession>A0A919AMI3</accession>
<evidence type="ECO:0000259" key="11">
    <source>
        <dbReference type="Pfam" id="PF00441"/>
    </source>
</evidence>
<proteinExistence type="inferred from homology"/>
<dbReference type="FunFam" id="1.20.140.10:FF:000001">
    <property type="entry name" value="Acyl-CoA dehydrogenase"/>
    <property type="match status" value="1"/>
</dbReference>
<evidence type="ECO:0000256" key="4">
    <source>
        <dbReference type="ARBA" id="ARBA00022630"/>
    </source>
</evidence>
<dbReference type="GO" id="GO:0050660">
    <property type="term" value="F:flavin adenine dinucleotide binding"/>
    <property type="evidence" value="ECO:0007669"/>
    <property type="project" value="InterPro"/>
</dbReference>
<dbReference type="FunFam" id="1.10.540.10:FF:000009">
    <property type="entry name" value="Probable acyl-CoA dehydrogenase"/>
    <property type="match status" value="1"/>
</dbReference>
<comment type="similarity">
    <text evidence="3 10">Belongs to the acyl-CoA dehydrogenase family.</text>
</comment>
<keyword evidence="4 10" id="KW-0285">Flavoprotein</keyword>
<dbReference type="InterPro" id="IPR006091">
    <property type="entry name" value="Acyl-CoA_Oxase/DH_mid-dom"/>
</dbReference>
<dbReference type="InterPro" id="IPR013786">
    <property type="entry name" value="AcylCoA_DH/ox_N"/>
</dbReference>
<evidence type="ECO:0000256" key="6">
    <source>
        <dbReference type="ARBA" id="ARBA00023002"/>
    </source>
</evidence>
<evidence type="ECO:0000259" key="13">
    <source>
        <dbReference type="Pfam" id="PF02771"/>
    </source>
</evidence>
<evidence type="ECO:0000256" key="7">
    <source>
        <dbReference type="ARBA" id="ARBA00037085"/>
    </source>
</evidence>
<dbReference type="Gene3D" id="1.20.140.10">
    <property type="entry name" value="Butyryl-CoA Dehydrogenase, subunit A, domain 3"/>
    <property type="match status" value="1"/>
</dbReference>
<dbReference type="Proteomes" id="UP000630923">
    <property type="component" value="Unassembled WGS sequence"/>
</dbReference>
<evidence type="ECO:0000256" key="10">
    <source>
        <dbReference type="RuleBase" id="RU362125"/>
    </source>
</evidence>
<evidence type="ECO:0000256" key="2">
    <source>
        <dbReference type="ARBA" id="ARBA00005102"/>
    </source>
</evidence>
<feature type="domain" description="Acyl-CoA dehydrogenase/oxidase C-terminal" evidence="11">
    <location>
        <begin position="231"/>
        <end position="379"/>
    </location>
</feature>
<dbReference type="EMBL" id="BNCI01000001">
    <property type="protein sequence ID" value="GHF16974.1"/>
    <property type="molecule type" value="Genomic_DNA"/>
</dbReference>
<feature type="domain" description="Acyl-CoA dehydrogenase/oxidase N-terminal" evidence="13">
    <location>
        <begin position="10"/>
        <end position="120"/>
    </location>
</feature>
<evidence type="ECO:0000256" key="9">
    <source>
        <dbReference type="ARBA" id="ARBA00042660"/>
    </source>
</evidence>
<dbReference type="AlphaFoldDB" id="A0A919AMI3"/>